<name>A0A1F8ACG8_9EURO</name>
<dbReference type="STRING" id="109264.A0A1F8ACG8"/>
<organism evidence="2 3">
    <name type="scientific">Aspergillus bombycis</name>
    <dbReference type="NCBI Taxonomy" id="109264"/>
    <lineage>
        <taxon>Eukaryota</taxon>
        <taxon>Fungi</taxon>
        <taxon>Dikarya</taxon>
        <taxon>Ascomycota</taxon>
        <taxon>Pezizomycotina</taxon>
        <taxon>Eurotiomycetes</taxon>
        <taxon>Eurotiomycetidae</taxon>
        <taxon>Eurotiales</taxon>
        <taxon>Aspergillaceae</taxon>
        <taxon>Aspergillus</taxon>
    </lineage>
</organism>
<comment type="caution">
    <text evidence="2">The sequence shown here is derived from an EMBL/GenBank/DDBJ whole genome shotgun (WGS) entry which is preliminary data.</text>
</comment>
<evidence type="ECO:0000259" key="1">
    <source>
        <dbReference type="Pfam" id="PF06985"/>
    </source>
</evidence>
<evidence type="ECO:0000313" key="2">
    <source>
        <dbReference type="EMBL" id="OGM49018.1"/>
    </source>
</evidence>
<feature type="domain" description="Heterokaryon incompatibility" evidence="1">
    <location>
        <begin position="49"/>
        <end position="180"/>
    </location>
</feature>
<dbReference type="RefSeq" id="XP_022392735.1">
    <property type="nucleotide sequence ID" value="XM_022530256.1"/>
</dbReference>
<dbReference type="GeneID" id="34446516"/>
<dbReference type="Proteomes" id="UP000179179">
    <property type="component" value="Unassembled WGS sequence"/>
</dbReference>
<evidence type="ECO:0000313" key="3">
    <source>
        <dbReference type="Proteomes" id="UP000179179"/>
    </source>
</evidence>
<protein>
    <recommendedName>
        <fullName evidence="1">Heterokaryon incompatibility domain-containing protein</fullName>
    </recommendedName>
</protein>
<dbReference type="EMBL" id="LYCR01000012">
    <property type="protein sequence ID" value="OGM49018.1"/>
    <property type="molecule type" value="Genomic_DNA"/>
</dbReference>
<dbReference type="InterPro" id="IPR010730">
    <property type="entry name" value="HET"/>
</dbReference>
<proteinExistence type="predicted"/>
<reference evidence="2 3" key="1">
    <citation type="journal article" date="2016" name="Genome Biol. Evol.">
        <title>Draft genome sequence of an aflatoxigenic Aspergillus species, A. bombycis.</title>
        <authorList>
            <person name="Moore G.G."/>
            <person name="Mack B.M."/>
            <person name="Beltz S.B."/>
            <person name="Gilbert M.K."/>
        </authorList>
    </citation>
    <scope>NUCLEOTIDE SEQUENCE [LARGE SCALE GENOMIC DNA]</scope>
    <source>
        <strain evidence="3">NRRL 26010</strain>
    </source>
</reference>
<dbReference type="PANTHER" id="PTHR24148:SF73">
    <property type="entry name" value="HET DOMAIN PROTEIN (AFU_ORTHOLOGUE AFUA_8G01020)"/>
    <property type="match status" value="1"/>
</dbReference>
<sequence length="538" mass="60743">MASNGSKFAHTALSTDAHRIRLLKFEDTASTEPLRLSLGVYKLSDKPVYNALSYEWGSGTADRTIFINDSPFLIGDSLHSFLEVLASSEQQSTLFFADAICINQEDIPERNDQVQRMGDLYRQAQQVLVWLGPGTTESDLIFDLCAEAKQEEIDLQGASGNALDMLYRRSYWTRLWIIQELFLARDAVVFCGSRSAAWSSFRRLTTAVKGEFVSGDIRLGSSSMGLHTREMLSCLNSKDREKGILNETIDNIVIKFGKARCRDVRDRVYGLLGLARMQADGRGLEIRADYSATTVNLFVRLLSNMPYTLPLKHALQVFNILKLHHAQDYGWDVGIPDTICDLVFEVGLTHLGHIRHADSQSLVCDWCKLWNKNEKHTTFELGENLRQELRGKAISEFIKGSIQQTGAAHNCGPLLSLGPYDSCVTATRLNTGDELFLMEGTNIVLIEHKRNPEHESHEPAARFTRGVLAHTEDEESILRAAMLLERCLLSLPAPTEVRLEKARWEIPMYPFDVIHEALSLRQIMFILTQAAQHSRYYD</sequence>
<accession>A0A1F8ACG8</accession>
<dbReference type="Pfam" id="PF06985">
    <property type="entry name" value="HET"/>
    <property type="match status" value="1"/>
</dbReference>
<keyword evidence="3" id="KW-1185">Reference proteome</keyword>
<dbReference type="PANTHER" id="PTHR24148">
    <property type="entry name" value="ANKYRIN REPEAT DOMAIN-CONTAINING PROTEIN 39 HOMOLOG-RELATED"/>
    <property type="match status" value="1"/>
</dbReference>
<dbReference type="InterPro" id="IPR052895">
    <property type="entry name" value="HetReg/Transcr_Mod"/>
</dbReference>
<gene>
    <name evidence="2" type="ORF">ABOM_003126</name>
</gene>
<dbReference type="AlphaFoldDB" id="A0A1F8ACG8"/>
<dbReference type="OrthoDB" id="5135333at2759"/>